<proteinExistence type="predicted"/>
<dbReference type="AlphaFoldDB" id="A0A9X1PK68"/>
<evidence type="ECO:0000313" key="2">
    <source>
        <dbReference type="EMBL" id="MCF0060261.1"/>
    </source>
</evidence>
<dbReference type="Pfam" id="PF13460">
    <property type="entry name" value="NAD_binding_10"/>
    <property type="match status" value="1"/>
</dbReference>
<keyword evidence="3" id="KW-1185">Reference proteome</keyword>
<feature type="domain" description="NAD(P)-binding" evidence="1">
    <location>
        <begin position="6"/>
        <end position="113"/>
    </location>
</feature>
<name>A0A9X1PK68_9BACT</name>
<dbReference type="InterPro" id="IPR036291">
    <property type="entry name" value="NAD(P)-bd_dom_sf"/>
</dbReference>
<dbReference type="InterPro" id="IPR051604">
    <property type="entry name" value="Ergot_Alk_Oxidoreductase"/>
</dbReference>
<protein>
    <submittedName>
        <fullName evidence="2">NAD(P)H-binding protein</fullName>
    </submittedName>
</protein>
<dbReference type="Proteomes" id="UP001139000">
    <property type="component" value="Unassembled WGS sequence"/>
</dbReference>
<dbReference type="PANTHER" id="PTHR43162">
    <property type="match status" value="1"/>
</dbReference>
<organism evidence="2 3">
    <name type="scientific">Dyadobacter chenwenxiniae</name>
    <dbReference type="NCBI Taxonomy" id="2906456"/>
    <lineage>
        <taxon>Bacteria</taxon>
        <taxon>Pseudomonadati</taxon>
        <taxon>Bacteroidota</taxon>
        <taxon>Cytophagia</taxon>
        <taxon>Cytophagales</taxon>
        <taxon>Spirosomataceae</taxon>
        <taxon>Dyadobacter</taxon>
    </lineage>
</organism>
<accession>A0A9X1PK68</accession>
<dbReference type="InterPro" id="IPR016040">
    <property type="entry name" value="NAD(P)-bd_dom"/>
</dbReference>
<reference evidence="2" key="1">
    <citation type="submission" date="2021-12" db="EMBL/GenBank/DDBJ databases">
        <title>Novel species in genus Dyadobacter.</title>
        <authorList>
            <person name="Ma C."/>
        </authorList>
    </citation>
    <scope>NUCLEOTIDE SEQUENCE</scope>
    <source>
        <strain evidence="2">LJ419</strain>
    </source>
</reference>
<evidence type="ECO:0000313" key="3">
    <source>
        <dbReference type="Proteomes" id="UP001139000"/>
    </source>
</evidence>
<sequence>MYIILGATGHVGSAVAETLLTKGERVTVVTRDPAKSDQWKQKGAEVAVADVHDVKRLRQIFQTGKRLFLLNPPASPDTDTVAEEKKSLASIMAAVEGSDFEKIVAQSTYGAHDGEGVGDLGVLYELEQKLSESRIPFSVVRGAYYMSN</sequence>
<dbReference type="Gene3D" id="3.40.50.720">
    <property type="entry name" value="NAD(P)-binding Rossmann-like Domain"/>
    <property type="match status" value="1"/>
</dbReference>
<comment type="caution">
    <text evidence="2">The sequence shown here is derived from an EMBL/GenBank/DDBJ whole genome shotgun (WGS) entry which is preliminary data.</text>
</comment>
<dbReference type="EMBL" id="JAJTTC010000001">
    <property type="protein sequence ID" value="MCF0060261.1"/>
    <property type="molecule type" value="Genomic_DNA"/>
</dbReference>
<gene>
    <name evidence="2" type="ORF">LXM26_02065</name>
</gene>
<dbReference type="RefSeq" id="WP_234652907.1">
    <property type="nucleotide sequence ID" value="NZ_CP094997.1"/>
</dbReference>
<evidence type="ECO:0000259" key="1">
    <source>
        <dbReference type="Pfam" id="PF13460"/>
    </source>
</evidence>
<dbReference type="SUPFAM" id="SSF51735">
    <property type="entry name" value="NAD(P)-binding Rossmann-fold domains"/>
    <property type="match status" value="1"/>
</dbReference>
<dbReference type="PANTHER" id="PTHR43162:SF1">
    <property type="entry name" value="PRESTALK A DIFFERENTIATION PROTEIN A"/>
    <property type="match status" value="1"/>
</dbReference>